<proteinExistence type="predicted"/>
<reference evidence="1" key="1">
    <citation type="submission" date="2021-01" db="EMBL/GenBank/DDBJ databases">
        <authorList>
            <consortium name="Genoscope - CEA"/>
            <person name="William W."/>
        </authorList>
    </citation>
    <scope>NUCLEOTIDE SEQUENCE</scope>
</reference>
<name>A0A8S1QU23_9CILI</name>
<keyword evidence="2" id="KW-1185">Reference proteome</keyword>
<accession>A0A8S1QU23</accession>
<sequence length="159" mass="18081">MTPVIGLGQGSKLQQVEPHYPITFEGIRERDVMVQETASKERLQYGGDGIKTEFRRALPIIKIIQQSQLISFLLLKLMSICNQSQCHIIIINNIILRIDQDKSFGILRRWSTLVGKAYITVGALHKVSQKGDYFFLMFLLKNKSKGQGLKAPRCFPKGF</sequence>
<evidence type="ECO:0000313" key="2">
    <source>
        <dbReference type="Proteomes" id="UP000692954"/>
    </source>
</evidence>
<comment type="caution">
    <text evidence="1">The sequence shown here is derived from an EMBL/GenBank/DDBJ whole genome shotgun (WGS) entry which is preliminary data.</text>
</comment>
<protein>
    <submittedName>
        <fullName evidence="1">Uncharacterized protein</fullName>
    </submittedName>
</protein>
<dbReference type="AlphaFoldDB" id="A0A8S1QU23"/>
<organism evidence="1 2">
    <name type="scientific">Paramecium sonneborni</name>
    <dbReference type="NCBI Taxonomy" id="65129"/>
    <lineage>
        <taxon>Eukaryota</taxon>
        <taxon>Sar</taxon>
        <taxon>Alveolata</taxon>
        <taxon>Ciliophora</taxon>
        <taxon>Intramacronucleata</taxon>
        <taxon>Oligohymenophorea</taxon>
        <taxon>Peniculida</taxon>
        <taxon>Parameciidae</taxon>
        <taxon>Paramecium</taxon>
    </lineage>
</organism>
<gene>
    <name evidence="1" type="ORF">PSON_ATCC_30995.1.T1190200</name>
</gene>
<dbReference type="EMBL" id="CAJJDN010000119">
    <property type="protein sequence ID" value="CAD8119119.1"/>
    <property type="molecule type" value="Genomic_DNA"/>
</dbReference>
<dbReference type="Proteomes" id="UP000692954">
    <property type="component" value="Unassembled WGS sequence"/>
</dbReference>
<evidence type="ECO:0000313" key="1">
    <source>
        <dbReference type="EMBL" id="CAD8119119.1"/>
    </source>
</evidence>